<gene>
    <name evidence="1" type="ORF">OKA05_18610</name>
</gene>
<proteinExistence type="predicted"/>
<comment type="caution">
    <text evidence="1">The sequence shown here is derived from an EMBL/GenBank/DDBJ whole genome shotgun (WGS) entry which is preliminary data.</text>
</comment>
<dbReference type="RefSeq" id="WP_264488690.1">
    <property type="nucleotide sequence ID" value="NZ_JAPDDT010000008.1"/>
</dbReference>
<evidence type="ECO:0000313" key="1">
    <source>
        <dbReference type="EMBL" id="MCW1924583.1"/>
    </source>
</evidence>
<name>A0ABT3GM52_9BACT</name>
<dbReference type="Proteomes" id="UP001320876">
    <property type="component" value="Unassembled WGS sequence"/>
</dbReference>
<protein>
    <submittedName>
        <fullName evidence="1">Type II toxin-antitoxin system RelE/ParE family toxin</fullName>
    </submittedName>
</protein>
<dbReference type="Gene3D" id="3.30.2310.20">
    <property type="entry name" value="RelE-like"/>
    <property type="match status" value="1"/>
</dbReference>
<accession>A0ABT3GM52</accession>
<dbReference type="InterPro" id="IPR035093">
    <property type="entry name" value="RelE/ParE_toxin_dom_sf"/>
</dbReference>
<reference evidence="1 2" key="1">
    <citation type="submission" date="2022-10" db="EMBL/GenBank/DDBJ databases">
        <title>Luteolibacter arcticus strain CCTCC AB 2014275, whole genome shotgun sequencing project.</title>
        <authorList>
            <person name="Zhao G."/>
            <person name="Shen L."/>
        </authorList>
    </citation>
    <scope>NUCLEOTIDE SEQUENCE [LARGE SCALE GENOMIC DNA]</scope>
    <source>
        <strain evidence="1 2">CCTCC AB 2014275</strain>
    </source>
</reference>
<organism evidence="1 2">
    <name type="scientific">Luteolibacter arcticus</name>
    <dbReference type="NCBI Taxonomy" id="1581411"/>
    <lineage>
        <taxon>Bacteria</taxon>
        <taxon>Pseudomonadati</taxon>
        <taxon>Verrucomicrobiota</taxon>
        <taxon>Verrucomicrobiia</taxon>
        <taxon>Verrucomicrobiales</taxon>
        <taxon>Verrucomicrobiaceae</taxon>
        <taxon>Luteolibacter</taxon>
    </lineage>
</organism>
<keyword evidence="2" id="KW-1185">Reference proteome</keyword>
<evidence type="ECO:0000313" key="2">
    <source>
        <dbReference type="Proteomes" id="UP001320876"/>
    </source>
</evidence>
<dbReference type="EMBL" id="JAPDDT010000008">
    <property type="protein sequence ID" value="MCW1924583.1"/>
    <property type="molecule type" value="Genomic_DNA"/>
</dbReference>
<sequence>MKVSFHRRTQHDVWDIVRHYEEESGEILADQFYADFMRNVALAAADPERCHIDASGFRRCNLKRFPYHFLFRIRRDDIFVLVLRHNRRHPGYGLRRS</sequence>